<protein>
    <submittedName>
        <fullName evidence="1">Uncharacterized protein</fullName>
    </submittedName>
</protein>
<reference evidence="2" key="1">
    <citation type="submission" date="2013-09" db="EMBL/GenBank/DDBJ databases">
        <title>Corchorus olitorius genome sequencing.</title>
        <authorList>
            <person name="Alam M."/>
            <person name="Haque M.S."/>
            <person name="Islam M.S."/>
            <person name="Emdad E.M."/>
            <person name="Islam M.M."/>
            <person name="Ahmed B."/>
            <person name="Halim A."/>
            <person name="Hossen Q.M.M."/>
            <person name="Hossain M.Z."/>
            <person name="Ahmed R."/>
            <person name="Khan M.M."/>
            <person name="Islam R."/>
            <person name="Rashid M.M."/>
            <person name="Khan S.A."/>
            <person name="Rahman M.S."/>
            <person name="Alam M."/>
            <person name="Yahiya A.S."/>
            <person name="Khan M.S."/>
            <person name="Azam M.S."/>
            <person name="Haque T."/>
            <person name="Lashkar M.Z.H."/>
            <person name="Akhand A.I."/>
            <person name="Morshed G."/>
            <person name="Roy S."/>
            <person name="Uddin K.S."/>
            <person name="Rabeya T."/>
            <person name="Hossain A.S."/>
            <person name="Chowdhury A."/>
            <person name="Snigdha A.R."/>
            <person name="Mortoza M.S."/>
            <person name="Matin S.A."/>
            <person name="Hoque S.M.E."/>
            <person name="Islam M.K."/>
            <person name="Roy D.K."/>
            <person name="Haider R."/>
            <person name="Moosa M.M."/>
            <person name="Elias S.M."/>
            <person name="Hasan A.M."/>
            <person name="Jahan S."/>
            <person name="Shafiuddin M."/>
            <person name="Mahmood N."/>
            <person name="Shommy N.S."/>
        </authorList>
    </citation>
    <scope>NUCLEOTIDE SEQUENCE [LARGE SCALE GENOMIC DNA]</scope>
    <source>
        <strain evidence="2">cv. O-4</strain>
    </source>
</reference>
<accession>A0A1R3GPC8</accession>
<name>A0A1R3GPC8_9ROSI</name>
<evidence type="ECO:0000313" key="1">
    <source>
        <dbReference type="EMBL" id="OMO59943.1"/>
    </source>
</evidence>
<dbReference type="EMBL" id="AWUE01022016">
    <property type="protein sequence ID" value="OMO59943.1"/>
    <property type="molecule type" value="Genomic_DNA"/>
</dbReference>
<dbReference type="Proteomes" id="UP000187203">
    <property type="component" value="Unassembled WGS sequence"/>
</dbReference>
<keyword evidence="2" id="KW-1185">Reference proteome</keyword>
<dbReference type="PROSITE" id="PS51257">
    <property type="entry name" value="PROKAR_LIPOPROTEIN"/>
    <property type="match status" value="1"/>
</dbReference>
<dbReference type="AlphaFoldDB" id="A0A1R3GPC8"/>
<comment type="caution">
    <text evidence="1">The sequence shown here is derived from an EMBL/GenBank/DDBJ whole genome shotgun (WGS) entry which is preliminary data.</text>
</comment>
<sequence>MNRKGDEGVSEGSLFLSVLTSGSCCERALIATVR</sequence>
<organism evidence="1 2">
    <name type="scientific">Corchorus olitorius</name>
    <dbReference type="NCBI Taxonomy" id="93759"/>
    <lineage>
        <taxon>Eukaryota</taxon>
        <taxon>Viridiplantae</taxon>
        <taxon>Streptophyta</taxon>
        <taxon>Embryophyta</taxon>
        <taxon>Tracheophyta</taxon>
        <taxon>Spermatophyta</taxon>
        <taxon>Magnoliopsida</taxon>
        <taxon>eudicotyledons</taxon>
        <taxon>Gunneridae</taxon>
        <taxon>Pentapetalae</taxon>
        <taxon>rosids</taxon>
        <taxon>malvids</taxon>
        <taxon>Malvales</taxon>
        <taxon>Malvaceae</taxon>
        <taxon>Grewioideae</taxon>
        <taxon>Apeibeae</taxon>
        <taxon>Corchorus</taxon>
    </lineage>
</organism>
<proteinExistence type="predicted"/>
<gene>
    <name evidence="1" type="ORF">COLO4_33993</name>
</gene>
<evidence type="ECO:0000313" key="2">
    <source>
        <dbReference type="Proteomes" id="UP000187203"/>
    </source>
</evidence>